<dbReference type="CDD" id="cd00637">
    <property type="entry name" value="7tm_classA_rhodopsin-like"/>
    <property type="match status" value="1"/>
</dbReference>
<dbReference type="AlphaFoldDB" id="A0A6J2XKD6"/>
<dbReference type="KEGG" id="soy:115879196"/>
<dbReference type="FunFam" id="1.20.1070.10:FF:000354">
    <property type="entry name" value="5-hydroxytryptamine receptor 1A"/>
    <property type="match status" value="1"/>
</dbReference>
<feature type="domain" description="G-protein coupled receptors family 1 profile" evidence="7">
    <location>
        <begin position="388"/>
        <end position="658"/>
    </location>
</feature>
<dbReference type="InterPro" id="IPR017452">
    <property type="entry name" value="GPCR_Rhodpsn_7TM"/>
</dbReference>
<dbReference type="Gene3D" id="1.20.1070.10">
    <property type="entry name" value="Rhodopsin 7-helix transmembrane proteins"/>
    <property type="match status" value="1"/>
</dbReference>
<dbReference type="GO" id="GO:0016020">
    <property type="term" value="C:membrane"/>
    <property type="evidence" value="ECO:0007669"/>
    <property type="project" value="UniProtKB-SubCell"/>
</dbReference>
<feature type="transmembrane region" description="Helical" evidence="6">
    <location>
        <begin position="491"/>
        <end position="511"/>
    </location>
</feature>
<accession>A0A6J2XKD6</accession>
<evidence type="ECO:0000256" key="5">
    <source>
        <dbReference type="ARBA" id="ARBA00023136"/>
    </source>
</evidence>
<evidence type="ECO:0000256" key="6">
    <source>
        <dbReference type="SAM" id="Phobius"/>
    </source>
</evidence>
<reference evidence="9" key="1">
    <citation type="submission" date="2025-08" db="UniProtKB">
        <authorList>
            <consortium name="RefSeq"/>
        </authorList>
    </citation>
    <scope>IDENTIFICATION</scope>
    <source>
        <tissue evidence="9">Gonads</tissue>
    </source>
</reference>
<evidence type="ECO:0000313" key="9">
    <source>
        <dbReference type="RefSeq" id="XP_030751747.1"/>
    </source>
</evidence>
<evidence type="ECO:0000256" key="2">
    <source>
        <dbReference type="ARBA" id="ARBA00010663"/>
    </source>
</evidence>
<dbReference type="InterPro" id="IPR000276">
    <property type="entry name" value="GPCR_Rhodpsn"/>
</dbReference>
<evidence type="ECO:0000259" key="7">
    <source>
        <dbReference type="PROSITE" id="PS50262"/>
    </source>
</evidence>
<dbReference type="PRINTS" id="PR00237">
    <property type="entry name" value="GPCRRHODOPSN"/>
</dbReference>
<name>A0A6J2XKD6_SITOR</name>
<keyword evidence="3 6" id="KW-0812">Transmembrane</keyword>
<evidence type="ECO:0000256" key="3">
    <source>
        <dbReference type="ARBA" id="ARBA00022692"/>
    </source>
</evidence>
<dbReference type="PANTHER" id="PTHR35450:SF2">
    <property type="entry name" value="REVERSE TRANSCRIPTASE DOMAIN-CONTAINING PROTEIN"/>
    <property type="match status" value="1"/>
</dbReference>
<keyword evidence="5 6" id="KW-0472">Membrane</keyword>
<dbReference type="PANTHER" id="PTHR35450">
    <property type="entry name" value="REVERSE TRANSCRIPTASE DOMAIN-CONTAINING PROTEIN"/>
    <property type="match status" value="1"/>
</dbReference>
<comment type="similarity">
    <text evidence="2">Belongs to the G-protein coupled receptor 1 family.</text>
</comment>
<dbReference type="GO" id="GO:0004930">
    <property type="term" value="F:G protein-coupled receptor activity"/>
    <property type="evidence" value="ECO:0007669"/>
    <property type="project" value="InterPro"/>
</dbReference>
<feature type="transmembrane region" description="Helical" evidence="6">
    <location>
        <begin position="537"/>
        <end position="558"/>
    </location>
</feature>
<dbReference type="SUPFAM" id="SSF81321">
    <property type="entry name" value="Family A G protein-coupled receptor-like"/>
    <property type="match status" value="1"/>
</dbReference>
<dbReference type="GeneID" id="115879196"/>
<evidence type="ECO:0000256" key="1">
    <source>
        <dbReference type="ARBA" id="ARBA00004370"/>
    </source>
</evidence>
<protein>
    <submittedName>
        <fullName evidence="9">Uncharacterized protein LOC115879196</fullName>
    </submittedName>
</protein>
<dbReference type="FunCoup" id="A0A6J2XKD6">
    <property type="interactions" value="29"/>
</dbReference>
<dbReference type="Pfam" id="PF00001">
    <property type="entry name" value="7tm_1"/>
    <property type="match status" value="1"/>
</dbReference>
<dbReference type="PROSITE" id="PS50262">
    <property type="entry name" value="G_PROTEIN_RECEP_F1_2"/>
    <property type="match status" value="1"/>
</dbReference>
<evidence type="ECO:0000313" key="8">
    <source>
        <dbReference type="Proteomes" id="UP000504635"/>
    </source>
</evidence>
<feature type="transmembrane region" description="Helical" evidence="6">
    <location>
        <begin position="410"/>
        <end position="432"/>
    </location>
</feature>
<evidence type="ECO:0000256" key="4">
    <source>
        <dbReference type="ARBA" id="ARBA00022989"/>
    </source>
</evidence>
<dbReference type="InParanoid" id="A0A6J2XKD6"/>
<keyword evidence="8" id="KW-1185">Reference proteome</keyword>
<sequence>MNPNQTNQPNQTKPNWPKTSLQQLDTDIRKWITKYRMHHPKSSKCRLYLPRKSGGRGLLSVETMAANEEQKLREYFDQSQEPIHKAIVAIGQSHTVFKQREDTPTTTLRTNEWKGKPLHGRIYHNLHNENIDALASCTYLKSGYLFPETEGFLHAIQDQVVPTRAYIKNIEGTNIESDKCRMCGKEVESIQHIIGGCSPLAPGESLARHNMVCKVIHQGLCKNFQLVKDLKPTHKYIPAWKAENGDTVIYWDTPIITVTAVPHNRPDMVVIDRKNKHGWIIDIGVPLDENVQKTYLEKIAKYSELNYQLKLVYNLNKRLLLRNNEAKVVQLVAPNMVTKQVILVAPSLHNSSCNHPRYHNLTLWWTISAGDVIQSLIVLVLTFGILFANILLICVINSRRYAKYIHSQPRYLLTSLACNDLAMGLCVTPFAILPSLKNCWPYAEIVCQVQALLRGAISQQSAVILICMAMDRYYCMLHPGRYHRRSSKKGCIALINITWVGSMSLFSLLVIKHGGFYFNPTGMHACEPFYPKASLRILAACGFYFPTTMILMYCYGSAFDVNKLGFKKAPNSCNTISSPNEQPVRATSIEKLINQERKLSTVCSRTMAAMSLGFIVLVTPWTIQEVVAACTGSRAPPSLDFLATWLALSNSFWYPFIYWTLNNHFRRISREIFIGLFCRKSHERKQHQFQHYCNNTPSPNFLGHTPDCDLERLSEKYWGEILERTLSSTSLHALQRACSPPRMDCNGGIELSTLDTPVPDL</sequence>
<dbReference type="RefSeq" id="XP_030751747.1">
    <property type="nucleotide sequence ID" value="XM_030895887.1"/>
</dbReference>
<comment type="subcellular location">
    <subcellularLocation>
        <location evidence="1">Membrane</location>
    </subcellularLocation>
</comment>
<keyword evidence="4 6" id="KW-1133">Transmembrane helix</keyword>
<feature type="transmembrane region" description="Helical" evidence="6">
    <location>
        <begin position="602"/>
        <end position="623"/>
    </location>
</feature>
<feature type="transmembrane region" description="Helical" evidence="6">
    <location>
        <begin position="376"/>
        <end position="398"/>
    </location>
</feature>
<feature type="transmembrane region" description="Helical" evidence="6">
    <location>
        <begin position="452"/>
        <end position="470"/>
    </location>
</feature>
<dbReference type="OrthoDB" id="9615015at2759"/>
<dbReference type="Proteomes" id="UP000504635">
    <property type="component" value="Unplaced"/>
</dbReference>
<feature type="transmembrane region" description="Helical" evidence="6">
    <location>
        <begin position="643"/>
        <end position="661"/>
    </location>
</feature>
<proteinExistence type="inferred from homology"/>
<gene>
    <name evidence="9" type="primary">LOC115879196</name>
</gene>
<organism evidence="8 9">
    <name type="scientific">Sitophilus oryzae</name>
    <name type="common">Rice weevil</name>
    <name type="synonym">Curculio oryzae</name>
    <dbReference type="NCBI Taxonomy" id="7048"/>
    <lineage>
        <taxon>Eukaryota</taxon>
        <taxon>Metazoa</taxon>
        <taxon>Ecdysozoa</taxon>
        <taxon>Arthropoda</taxon>
        <taxon>Hexapoda</taxon>
        <taxon>Insecta</taxon>
        <taxon>Pterygota</taxon>
        <taxon>Neoptera</taxon>
        <taxon>Endopterygota</taxon>
        <taxon>Coleoptera</taxon>
        <taxon>Polyphaga</taxon>
        <taxon>Cucujiformia</taxon>
        <taxon>Curculionidae</taxon>
        <taxon>Dryophthorinae</taxon>
        <taxon>Sitophilus</taxon>
    </lineage>
</organism>